<feature type="domain" description="Aspartate/glutamate/uridylate kinase" evidence="13">
    <location>
        <begin position="44"/>
        <end position="287"/>
    </location>
</feature>
<dbReference type="InterPro" id="IPR001048">
    <property type="entry name" value="Asp/Glu/Uridylate_kinase"/>
</dbReference>
<feature type="region of interest" description="Disordered" evidence="12">
    <location>
        <begin position="1"/>
        <end position="34"/>
    </location>
</feature>
<dbReference type="InterPro" id="IPR001261">
    <property type="entry name" value="ArgE/DapE_CS"/>
</dbReference>
<evidence type="ECO:0000256" key="9">
    <source>
        <dbReference type="ARBA" id="ARBA00022840"/>
    </source>
</evidence>
<organism evidence="14 15">
    <name type="scientific">Streptomyces akebiae</name>
    <dbReference type="NCBI Taxonomy" id="2865673"/>
    <lineage>
        <taxon>Bacteria</taxon>
        <taxon>Bacillati</taxon>
        <taxon>Actinomycetota</taxon>
        <taxon>Actinomycetes</taxon>
        <taxon>Kitasatosporales</taxon>
        <taxon>Streptomycetaceae</taxon>
        <taxon>Streptomyces</taxon>
    </lineage>
</organism>
<evidence type="ECO:0000256" key="12">
    <source>
        <dbReference type="SAM" id="MobiDB-lite"/>
    </source>
</evidence>
<keyword evidence="15" id="KW-1185">Reference proteome</keyword>
<dbReference type="InterPro" id="IPR050072">
    <property type="entry name" value="Peptidase_M20A"/>
</dbReference>
<dbReference type="Pfam" id="PF00696">
    <property type="entry name" value="AA_kinase"/>
    <property type="match status" value="1"/>
</dbReference>
<keyword evidence="1" id="KW-0963">Cytoplasm</keyword>
<evidence type="ECO:0000256" key="7">
    <source>
        <dbReference type="ARBA" id="ARBA00022801"/>
    </source>
</evidence>
<dbReference type="PROSITE" id="PS00758">
    <property type="entry name" value="ARGE_DAPE_CPG2_1"/>
    <property type="match status" value="1"/>
</dbReference>
<evidence type="ECO:0000256" key="10">
    <source>
        <dbReference type="ARBA" id="ARBA00023154"/>
    </source>
</evidence>
<dbReference type="PANTHER" id="PTHR43808">
    <property type="entry name" value="ACETYLORNITHINE DEACETYLASE"/>
    <property type="match status" value="1"/>
</dbReference>
<evidence type="ECO:0000313" key="15">
    <source>
        <dbReference type="Proteomes" id="UP000827138"/>
    </source>
</evidence>
<dbReference type="EMBL" id="CP080647">
    <property type="protein sequence ID" value="QYX79881.1"/>
    <property type="molecule type" value="Genomic_DNA"/>
</dbReference>
<dbReference type="PRINTS" id="PR00474">
    <property type="entry name" value="GLU5KINASE"/>
</dbReference>
<evidence type="ECO:0000256" key="5">
    <source>
        <dbReference type="ARBA" id="ARBA00022741"/>
    </source>
</evidence>
<keyword evidence="11" id="KW-0170">Cobalt</keyword>
<keyword evidence="8" id="KW-0862">Zinc</keyword>
<evidence type="ECO:0000313" key="14">
    <source>
        <dbReference type="EMBL" id="QYX79881.1"/>
    </source>
</evidence>
<evidence type="ECO:0000256" key="8">
    <source>
        <dbReference type="ARBA" id="ARBA00022833"/>
    </source>
</evidence>
<dbReference type="PANTHER" id="PTHR43808:SF28">
    <property type="entry name" value="[LYSW]-LYSINE_[LYSW]-ORNITHINE HYDROLASE"/>
    <property type="match status" value="1"/>
</dbReference>
<keyword evidence="2" id="KW-0028">Amino-acid biosynthesis</keyword>
<evidence type="ECO:0000256" key="4">
    <source>
        <dbReference type="ARBA" id="ARBA00022723"/>
    </source>
</evidence>
<dbReference type="InterPro" id="IPR010175">
    <property type="entry name" value="LysK"/>
</dbReference>
<proteinExistence type="predicted"/>
<feature type="compositionally biased region" description="Low complexity" evidence="12">
    <location>
        <begin position="8"/>
        <end position="28"/>
    </location>
</feature>
<dbReference type="SUPFAM" id="SSF53187">
    <property type="entry name" value="Zn-dependent exopeptidases"/>
    <property type="match status" value="1"/>
</dbReference>
<sequence length="671" mass="71047">MTTQLERPVTTTGTTPAPAAAPDTRSATFSVPARPVLRPTGPLYVVKAGSATLDRGTIHKELADLVARGARVLLVAGGATGIERHYAAIDRPMPHLRLANGDVVRYCPPEEMTHLVDAYERVTLPAVERELRALGLSVFTSVAARGGLVSGRANRPLKAVSGAGRTLVVRDHRAGVPTAVDVDGLTALLEAYDVVCLSPPVADPAGGAPLNVDADVLAAVLTGALGADHLRLVTGTAGLLTDPAVPDSTLYDAYPGEGAKYAGGRMRQKVRAAEIAMTDSGADVAITGPHTMGVPSGWTRFWRTKEPAADLGLLTRVACVPSVSRDEAELSAYLAEWCRERGIDARVDEVGNLVATRGDGPRRLLLLGHLDTVPHHWPAEWRDGELWARGSVDAKGSLANFLEVLAHADIPEDAQLRVVGAVEEEISSSKGAFHVRDRYPADAVVIGEPSGSGTLTLGYFGLFKLRITASVASGHSAGMDAVSAPDHLIDVLARIRASVLAEAPDALSAVIDVRVESGRERSTAIGILNFRVPPKADVQALTAAALRHAADDVRVEVLRATPGHAGGRSSALVKVFTRAFAQAGIRPRFVVKKGTSDMNTLATTWHDVPMVAYGPGDSSLDHTDEERIDPMEYRTARTLLADAVHRWFALSDVPAPPALPDLPDLREGSRR</sequence>
<keyword evidence="4" id="KW-0479">Metal-binding</keyword>
<protein>
    <submittedName>
        <fullName evidence="14">M20/M25/M40 family metallo-hydrolase</fullName>
    </submittedName>
</protein>
<reference evidence="14 15" key="1">
    <citation type="submission" date="2021-08" db="EMBL/GenBank/DDBJ databases">
        <authorList>
            <person name="Ping M."/>
        </authorList>
    </citation>
    <scope>NUCLEOTIDE SEQUENCE [LARGE SCALE GENOMIC DNA]</scope>
    <source>
        <strain evidence="14 15">MG28</strain>
    </source>
</reference>
<dbReference type="SUPFAM" id="SSF53633">
    <property type="entry name" value="Carbamate kinase-like"/>
    <property type="match status" value="1"/>
</dbReference>
<dbReference type="InterPro" id="IPR036393">
    <property type="entry name" value="AceGlu_kinase-like_sf"/>
</dbReference>
<keyword evidence="9" id="KW-0067">ATP-binding</keyword>
<evidence type="ECO:0000256" key="2">
    <source>
        <dbReference type="ARBA" id="ARBA00022605"/>
    </source>
</evidence>
<evidence type="ECO:0000259" key="13">
    <source>
        <dbReference type="Pfam" id="PF00696"/>
    </source>
</evidence>
<dbReference type="Pfam" id="PF01546">
    <property type="entry name" value="Peptidase_M20"/>
    <property type="match status" value="1"/>
</dbReference>
<dbReference type="InterPro" id="IPR001057">
    <property type="entry name" value="Glu/AcGlu_kinase"/>
</dbReference>
<dbReference type="Proteomes" id="UP000827138">
    <property type="component" value="Chromosome"/>
</dbReference>
<dbReference type="NCBIfam" id="TIGR01902">
    <property type="entry name" value="dapE-lys-deAc"/>
    <property type="match status" value="1"/>
</dbReference>
<keyword evidence="7" id="KW-0378">Hydrolase</keyword>
<gene>
    <name evidence="14" type="ORF">K1J60_28165</name>
</gene>
<keyword evidence="10" id="KW-0457">Lysine biosynthesis</keyword>
<dbReference type="Gene3D" id="3.40.630.10">
    <property type="entry name" value="Zn peptidases"/>
    <property type="match status" value="2"/>
</dbReference>
<name>A0ABX8XXH3_9ACTN</name>
<keyword evidence="6" id="KW-0418">Kinase</keyword>
<dbReference type="InterPro" id="IPR002933">
    <property type="entry name" value="Peptidase_M20"/>
</dbReference>
<evidence type="ECO:0000256" key="6">
    <source>
        <dbReference type="ARBA" id="ARBA00022777"/>
    </source>
</evidence>
<keyword evidence="3" id="KW-0808">Transferase</keyword>
<evidence type="ECO:0000256" key="1">
    <source>
        <dbReference type="ARBA" id="ARBA00022490"/>
    </source>
</evidence>
<dbReference type="RefSeq" id="WP_220648634.1">
    <property type="nucleotide sequence ID" value="NZ_CP080647.1"/>
</dbReference>
<dbReference type="Gene3D" id="3.40.1160.10">
    <property type="entry name" value="Acetylglutamate kinase-like"/>
    <property type="match status" value="1"/>
</dbReference>
<evidence type="ECO:0000256" key="11">
    <source>
        <dbReference type="ARBA" id="ARBA00023285"/>
    </source>
</evidence>
<keyword evidence="5" id="KW-0547">Nucleotide-binding</keyword>
<evidence type="ECO:0000256" key="3">
    <source>
        <dbReference type="ARBA" id="ARBA00022679"/>
    </source>
</evidence>
<accession>A0ABX8XXH3</accession>